<gene>
    <name evidence="3" type="ORF">N656DRAFT_782851</name>
</gene>
<name>A0AAN6QH82_9PEZI</name>
<dbReference type="InterPro" id="IPR025676">
    <property type="entry name" value="Clr5_dom"/>
</dbReference>
<feature type="region of interest" description="Disordered" evidence="1">
    <location>
        <begin position="69"/>
        <end position="114"/>
    </location>
</feature>
<dbReference type="AlphaFoldDB" id="A0AAN6QH82"/>
<feature type="domain" description="Clr5" evidence="2">
    <location>
        <begin position="16"/>
        <end position="68"/>
    </location>
</feature>
<proteinExistence type="predicted"/>
<organism evidence="3 4">
    <name type="scientific">Canariomyces notabilis</name>
    <dbReference type="NCBI Taxonomy" id="2074819"/>
    <lineage>
        <taxon>Eukaryota</taxon>
        <taxon>Fungi</taxon>
        <taxon>Dikarya</taxon>
        <taxon>Ascomycota</taxon>
        <taxon>Pezizomycotina</taxon>
        <taxon>Sordariomycetes</taxon>
        <taxon>Sordariomycetidae</taxon>
        <taxon>Sordariales</taxon>
        <taxon>Chaetomiaceae</taxon>
        <taxon>Canariomyces</taxon>
    </lineage>
</organism>
<evidence type="ECO:0000313" key="4">
    <source>
        <dbReference type="Proteomes" id="UP001302812"/>
    </source>
</evidence>
<dbReference type="Proteomes" id="UP001302812">
    <property type="component" value="Unassembled WGS sequence"/>
</dbReference>
<dbReference type="GeneID" id="89939959"/>
<feature type="compositionally biased region" description="Basic and acidic residues" evidence="1">
    <location>
        <begin position="611"/>
        <end position="639"/>
    </location>
</feature>
<accession>A0AAN6QH82</accession>
<evidence type="ECO:0000313" key="3">
    <source>
        <dbReference type="EMBL" id="KAK4109611.1"/>
    </source>
</evidence>
<dbReference type="PANTHER" id="PTHR38788">
    <property type="entry name" value="CLR5 DOMAIN-CONTAINING PROTEIN"/>
    <property type="match status" value="1"/>
</dbReference>
<evidence type="ECO:0000259" key="2">
    <source>
        <dbReference type="Pfam" id="PF14420"/>
    </source>
</evidence>
<feature type="region of interest" description="Disordered" evidence="1">
    <location>
        <begin position="603"/>
        <end position="646"/>
    </location>
</feature>
<dbReference type="EMBL" id="MU853355">
    <property type="protein sequence ID" value="KAK4109611.1"/>
    <property type="molecule type" value="Genomic_DNA"/>
</dbReference>
<comment type="caution">
    <text evidence="3">The sequence shown here is derived from an EMBL/GenBank/DDBJ whole genome shotgun (WGS) entry which is preliminary data.</text>
</comment>
<dbReference type="RefSeq" id="XP_064667181.1">
    <property type="nucleotide sequence ID" value="XM_064815834.1"/>
</dbReference>
<dbReference type="PANTHER" id="PTHR38788:SF3">
    <property type="entry name" value="CLR5 DOMAIN-CONTAINING PROTEIN"/>
    <property type="match status" value="1"/>
</dbReference>
<evidence type="ECO:0000256" key="1">
    <source>
        <dbReference type="SAM" id="MobiDB-lite"/>
    </source>
</evidence>
<sequence>MTRFVTQRHNARRIPSETWEKFKPILRSKYLDENRTLNDVMEHMKTEHSFDATRRQYIHQFDIWGFRKYTKSDQPAPPTRLPRRSPAKRSDARPSSNKPRPLAKDTLSSRARPVKPFAAQAPAALTLSLPASTVKPPATPAPEPYQVRLDSDEAVNQHRWLADILKELGDAHYSFGVYRALYEKTHPNGKRLVASIFACVRTAQTDRQANEVQKMLVNDMETVQEHGENTCSNFLFDLMWGHAQGPDLNAESDRIQLLEKAINDNVVDDGGLERLRTLKPRGPSLDIPTFVLLGSTLAQYNQCTDFDVEEEYICNIDVLEQFRSQQPAFSGDAQNTDPLLQIDCLMSCLKWCLVVLQHSPSIPQVIRVTDGNEVTEAYQVLLTLWCILVRSCMPSLSDSNILELENCPNLDISWAEKAHQQLDISATELLSTMVGMMLAATSTKHETGTDAAAAALDRALDGARALEKLSTLSSETLILRFLNQVLAHNLQLMVPLEDDIHHSADSNASFEEAVAVARMITPFRDFATKVLGIQGLPPLAPGVSVCPALLEPAMYALENRWLEPMGAYYSSPGLVAHGMMGVPMTMKGYAEFLTPEAFSRLLSSTSEMPENEEKQDGEKATKGKDKDEKSDGHGGRGQDEMDIAFD</sequence>
<protein>
    <recommendedName>
        <fullName evidence="2">Clr5 domain-containing protein</fullName>
    </recommendedName>
</protein>
<reference evidence="3" key="2">
    <citation type="submission" date="2023-05" db="EMBL/GenBank/DDBJ databases">
        <authorList>
            <consortium name="Lawrence Berkeley National Laboratory"/>
            <person name="Steindorff A."/>
            <person name="Hensen N."/>
            <person name="Bonometti L."/>
            <person name="Westerberg I."/>
            <person name="Brannstrom I.O."/>
            <person name="Guillou S."/>
            <person name="Cros-Aarteil S."/>
            <person name="Calhoun S."/>
            <person name="Haridas S."/>
            <person name="Kuo A."/>
            <person name="Mondo S."/>
            <person name="Pangilinan J."/>
            <person name="Riley R."/>
            <person name="Labutti K."/>
            <person name="Andreopoulos B."/>
            <person name="Lipzen A."/>
            <person name="Chen C."/>
            <person name="Yanf M."/>
            <person name="Daum C."/>
            <person name="Ng V."/>
            <person name="Clum A."/>
            <person name="Ohm R."/>
            <person name="Martin F."/>
            <person name="Silar P."/>
            <person name="Natvig D."/>
            <person name="Lalanne C."/>
            <person name="Gautier V."/>
            <person name="Ament-Velasquez S.L."/>
            <person name="Kruys A."/>
            <person name="Hutchinson M.I."/>
            <person name="Powell A.J."/>
            <person name="Barry K."/>
            <person name="Miller A.N."/>
            <person name="Grigoriev I.V."/>
            <person name="Debuchy R."/>
            <person name="Gladieux P."/>
            <person name="Thoren M.H."/>
            <person name="Johannesson H."/>
        </authorList>
    </citation>
    <scope>NUCLEOTIDE SEQUENCE</scope>
    <source>
        <strain evidence="3">CBS 508.74</strain>
    </source>
</reference>
<dbReference type="Pfam" id="PF14420">
    <property type="entry name" value="Clr5"/>
    <property type="match status" value="1"/>
</dbReference>
<reference evidence="3" key="1">
    <citation type="journal article" date="2023" name="Mol. Phylogenet. Evol.">
        <title>Genome-scale phylogeny and comparative genomics of the fungal order Sordariales.</title>
        <authorList>
            <person name="Hensen N."/>
            <person name="Bonometti L."/>
            <person name="Westerberg I."/>
            <person name="Brannstrom I.O."/>
            <person name="Guillou S."/>
            <person name="Cros-Aarteil S."/>
            <person name="Calhoun S."/>
            <person name="Haridas S."/>
            <person name="Kuo A."/>
            <person name="Mondo S."/>
            <person name="Pangilinan J."/>
            <person name="Riley R."/>
            <person name="LaButti K."/>
            <person name="Andreopoulos B."/>
            <person name="Lipzen A."/>
            <person name="Chen C."/>
            <person name="Yan M."/>
            <person name="Daum C."/>
            <person name="Ng V."/>
            <person name="Clum A."/>
            <person name="Steindorff A."/>
            <person name="Ohm R.A."/>
            <person name="Martin F."/>
            <person name="Silar P."/>
            <person name="Natvig D.O."/>
            <person name="Lalanne C."/>
            <person name="Gautier V."/>
            <person name="Ament-Velasquez S.L."/>
            <person name="Kruys A."/>
            <person name="Hutchinson M.I."/>
            <person name="Powell A.J."/>
            <person name="Barry K."/>
            <person name="Miller A.N."/>
            <person name="Grigoriev I.V."/>
            <person name="Debuchy R."/>
            <person name="Gladieux P."/>
            <person name="Hiltunen Thoren M."/>
            <person name="Johannesson H."/>
        </authorList>
    </citation>
    <scope>NUCLEOTIDE SEQUENCE</scope>
    <source>
        <strain evidence="3">CBS 508.74</strain>
    </source>
</reference>
<keyword evidence="4" id="KW-1185">Reference proteome</keyword>